<gene>
    <name evidence="4" type="ORF">VE01_05489</name>
</gene>
<feature type="domain" description="DUF7605" evidence="3">
    <location>
        <begin position="820"/>
        <end position="996"/>
    </location>
</feature>
<feature type="region of interest" description="Disordered" evidence="1">
    <location>
        <begin position="79"/>
        <end position="131"/>
    </location>
</feature>
<name>A0A1B8GMB0_9PEZI</name>
<dbReference type="STRING" id="342668.A0A1B8GMB0"/>
<dbReference type="InterPro" id="IPR027417">
    <property type="entry name" value="P-loop_NTPase"/>
</dbReference>
<feature type="compositionally biased region" description="Polar residues" evidence="1">
    <location>
        <begin position="87"/>
        <end position="98"/>
    </location>
</feature>
<protein>
    <recommendedName>
        <fullName evidence="6">G domain-containing protein</fullName>
    </recommendedName>
</protein>
<reference evidence="5" key="2">
    <citation type="journal article" date="2018" name="Nat. Commun.">
        <title>Extreme sensitivity to ultraviolet light in the fungal pathogen causing white-nose syndrome of bats.</title>
        <authorList>
            <person name="Palmer J.M."/>
            <person name="Drees K.P."/>
            <person name="Foster J.T."/>
            <person name="Lindner D.L."/>
        </authorList>
    </citation>
    <scope>NUCLEOTIDE SEQUENCE [LARGE SCALE GENOMIC DNA]</scope>
    <source>
        <strain evidence="5">UAMH 10579</strain>
    </source>
</reference>
<evidence type="ECO:0000313" key="4">
    <source>
        <dbReference type="EMBL" id="OBT96981.1"/>
    </source>
</evidence>
<dbReference type="RefSeq" id="XP_018130714.1">
    <property type="nucleotide sequence ID" value="XM_018274953.2"/>
</dbReference>
<dbReference type="SUPFAM" id="SSF52540">
    <property type="entry name" value="P-loop containing nucleoside triphosphate hydrolases"/>
    <property type="match status" value="1"/>
</dbReference>
<dbReference type="Pfam" id="PF00350">
    <property type="entry name" value="Dynamin_N"/>
    <property type="match status" value="1"/>
</dbReference>
<dbReference type="PANTHER" id="PTHR36681:SF3">
    <property type="entry name" value="NUCLEAR GTPASE, GERMINAL CENTER-ASSOCIATED, TANDEM DUPLICATE 3"/>
    <property type="match status" value="1"/>
</dbReference>
<feature type="region of interest" description="Disordered" evidence="1">
    <location>
        <begin position="1"/>
        <end position="63"/>
    </location>
</feature>
<evidence type="ECO:0000256" key="1">
    <source>
        <dbReference type="SAM" id="MobiDB-lite"/>
    </source>
</evidence>
<evidence type="ECO:0000259" key="3">
    <source>
        <dbReference type="Pfam" id="PF24564"/>
    </source>
</evidence>
<dbReference type="AlphaFoldDB" id="A0A1B8GMB0"/>
<sequence>MSNSFPERKILPVRSRRSLGRERRSVSNSDQGQLSTPPIFGNPLRITQPPEISPASDNLSPPVSLEHEILPMRLRRSLDQAGERQDPISTLGASANSQRVERTIEVAPASSDLSPPRSDSAVASNVTPSNAGFLSSSYEGNDFAFKGLDFGRQPTLQLDAMRPSPIPDSQTRSSDLSLPILSGLEPEDPQSLHILFSDEKIAVSTENEGLGMPIPVLLNGDSASAECGPSTPPRRRTSLFSQMSELGTSPSLYPHQRSVSVSSSISDVSYYNDPTSPYDVGSEEPPLEPFFASPFQTALQKGLDIAKDAADAMETAGQSLVAGGDLQRLINDAKELSTFKSSETRTIAVLGDSGEGKSSLINSLLHFPNIAKTGDIGAACTSVVTEYRQKTTDHLAPITIEVEYLSMGEIEDLIKELVWNYRQMYLPHTEGDSVSENEYATMQRESEQAWSSLEAGFSHQPSFNKAMLINDISEAGLSIANSQLVQWAYELNWPDSGENGKWTSTADTADECCEKTSVFMEDRFWPFTKIIRVYLQADVLKTGIILADLPGLHDTNLARVKATQDYLLRCNYIFIVAKISRAITDQSLKSSLYSILSRHAELEWEESAGKSMKVAVVCTKSEDINVKAARQEFCGPNKSIPQGVMTKLDEDIKEAKAQRNKALKKHLKRKQQLLLISARNTHVKEGLQRAYSSKVPNGGLEVFCVSNTTYGKYTIKGNVEMVQASGIPELRRFCYTMTAHAQLLEARHFLSSMLSSLLNSAELLATKPTESQQPTETGLDESMLLAVNNGKTETLRAVSQSKSEFQDTFRELVLMLLDKQSEVWETVAKQNSASWNNWHWTQYNAWCRHDGYHYTEKRGKVNWNAELIWKMRMEMAFQWETLEEDIPTLFKDLLQSAKAPLLALQSEMREKCFSPLLVEGIDFRIQSLTYRCSLAEQNFAKEVKITRSKASEPNESSYIFAEMVPAYRSAANEYGTGKAARQRNTVQGRITNGTLFPNISTAIKREIETAAKTTFDSVLKSLESDFALIENDVTMALASAPQQSGDREDVACEEEERRRGELAGAVRGLKRQHAEVLASIADI</sequence>
<organism evidence="4 5">
    <name type="scientific">Pseudogymnoascus verrucosus</name>
    <dbReference type="NCBI Taxonomy" id="342668"/>
    <lineage>
        <taxon>Eukaryota</taxon>
        <taxon>Fungi</taxon>
        <taxon>Dikarya</taxon>
        <taxon>Ascomycota</taxon>
        <taxon>Pezizomycotina</taxon>
        <taxon>Leotiomycetes</taxon>
        <taxon>Thelebolales</taxon>
        <taxon>Thelebolaceae</taxon>
        <taxon>Pseudogymnoascus</taxon>
    </lineage>
</organism>
<dbReference type="Proteomes" id="UP000091956">
    <property type="component" value="Unassembled WGS sequence"/>
</dbReference>
<dbReference type="GeneID" id="28838875"/>
<dbReference type="EMBL" id="KV460225">
    <property type="protein sequence ID" value="OBT96981.1"/>
    <property type="molecule type" value="Genomic_DNA"/>
</dbReference>
<dbReference type="PANTHER" id="PTHR36681">
    <property type="entry name" value="NUCLEAR GTPASE, GERMINAL CENTER-ASSOCIATED, TANDEM DUPLICATE 3"/>
    <property type="match status" value="1"/>
</dbReference>
<dbReference type="InterPro" id="IPR056024">
    <property type="entry name" value="DUF7605"/>
</dbReference>
<feature type="domain" description="Dynamin N-terminal" evidence="2">
    <location>
        <begin position="347"/>
        <end position="587"/>
    </location>
</feature>
<keyword evidence="5" id="KW-1185">Reference proteome</keyword>
<accession>A0A1B8GMB0</accession>
<feature type="compositionally biased region" description="Basic and acidic residues" evidence="1">
    <location>
        <begin position="1"/>
        <end position="10"/>
    </location>
</feature>
<dbReference type="InterPro" id="IPR045063">
    <property type="entry name" value="Dynamin_N"/>
</dbReference>
<dbReference type="OrthoDB" id="3598281at2759"/>
<evidence type="ECO:0008006" key="6">
    <source>
        <dbReference type="Google" id="ProtNLM"/>
    </source>
</evidence>
<reference evidence="4 5" key="1">
    <citation type="submission" date="2016-03" db="EMBL/GenBank/DDBJ databases">
        <title>Comparative genomics of Pseudogymnoascus destructans, the fungus causing white-nose syndrome of bats.</title>
        <authorList>
            <person name="Palmer J.M."/>
            <person name="Drees K.P."/>
            <person name="Foster J.T."/>
            <person name="Lindner D.L."/>
        </authorList>
    </citation>
    <scope>NUCLEOTIDE SEQUENCE [LARGE SCALE GENOMIC DNA]</scope>
    <source>
        <strain evidence="4 5">UAMH 10579</strain>
    </source>
</reference>
<feature type="compositionally biased region" description="Polar residues" evidence="1">
    <location>
        <begin position="121"/>
        <end position="131"/>
    </location>
</feature>
<evidence type="ECO:0000259" key="2">
    <source>
        <dbReference type="Pfam" id="PF00350"/>
    </source>
</evidence>
<proteinExistence type="predicted"/>
<dbReference type="Pfam" id="PF24564">
    <property type="entry name" value="DUF7605"/>
    <property type="match status" value="1"/>
</dbReference>
<dbReference type="Gene3D" id="3.40.50.300">
    <property type="entry name" value="P-loop containing nucleotide triphosphate hydrolases"/>
    <property type="match status" value="2"/>
</dbReference>
<evidence type="ECO:0000313" key="5">
    <source>
        <dbReference type="Proteomes" id="UP000091956"/>
    </source>
</evidence>